<sequence>MEAQLQPPDDFKCPISLEIMSDPVILPSGHTFDRASIQRWLDSGHRTCPITQLPLPPHPTLIPNLSLRSLICLWSKSHNHPLPQPLPYSSTTTPSIHSLILSLSSPSSTLPHKLHSLHHLNHLSRHSRHLLTDSGAIPALLACANDPRLQYPSLLVLFNLSDTDHNKVGLVAEGVVPTLVSALSTGSPAARALAATTTTSLALVDVNKATIGSYPGVIPALIRLLSDVDHPRGRREAATALYTLCAFPDNQRRAAEAGAAQPLLGMGLHSAERPAEVLSLMAKCKEGREAIEKCEGCVGVLVRVLREGSSRSKQHALATLASLCEHNACLAWDARREGALCCGAQMVKDENVKIRRNAMRLVRALEKGSDSNSTR</sequence>
<name>W1PX63_AMBTC</name>
<dbReference type="SMART" id="SM00185">
    <property type="entry name" value="ARM"/>
    <property type="match status" value="4"/>
</dbReference>
<dbReference type="STRING" id="13333.W1PX63"/>
<dbReference type="GO" id="GO:0061630">
    <property type="term" value="F:ubiquitin protein ligase activity"/>
    <property type="evidence" value="ECO:0007669"/>
    <property type="project" value="UniProtKB-EC"/>
</dbReference>
<comment type="catalytic activity">
    <reaction evidence="1">
        <text>S-ubiquitinyl-[E2 ubiquitin-conjugating enzyme]-L-cysteine + [acceptor protein]-L-lysine = [E2 ubiquitin-conjugating enzyme]-L-cysteine + N(6)-ubiquitinyl-[acceptor protein]-L-lysine.</text>
        <dbReference type="EC" id="2.3.2.27"/>
    </reaction>
</comment>
<dbReference type="InterPro" id="IPR045210">
    <property type="entry name" value="RING-Ubox_PUB"/>
</dbReference>
<dbReference type="SUPFAM" id="SSF48371">
    <property type="entry name" value="ARM repeat"/>
    <property type="match status" value="1"/>
</dbReference>
<gene>
    <name evidence="8" type="ORF">AMTR_s00043p00215340</name>
</gene>
<dbReference type="InterPro" id="IPR016024">
    <property type="entry name" value="ARM-type_fold"/>
</dbReference>
<dbReference type="UniPathway" id="UPA00143"/>
<protein>
    <recommendedName>
        <fullName evidence="3">RING-type E3 ubiquitin transferase</fullName>
        <ecNumber evidence="3">2.3.2.27</ecNumber>
    </recommendedName>
</protein>
<dbReference type="Gene3D" id="1.25.10.10">
    <property type="entry name" value="Leucine-rich Repeat Variant"/>
    <property type="match status" value="1"/>
</dbReference>
<feature type="domain" description="U-box" evidence="7">
    <location>
        <begin position="6"/>
        <end position="81"/>
    </location>
</feature>
<dbReference type="OrthoDB" id="10064100at2759"/>
<dbReference type="InterPro" id="IPR058678">
    <property type="entry name" value="ARM_PUB"/>
</dbReference>
<dbReference type="EMBL" id="KI392605">
    <property type="protein sequence ID" value="ERN12793.1"/>
    <property type="molecule type" value="Genomic_DNA"/>
</dbReference>
<dbReference type="HOGENOM" id="CLU_006348_0_0_1"/>
<dbReference type="FunFam" id="3.30.40.10:FF:000809">
    <property type="entry name" value="RING-type E3 ubiquitin transferase"/>
    <property type="match status" value="1"/>
</dbReference>
<evidence type="ECO:0000313" key="9">
    <source>
        <dbReference type="Proteomes" id="UP000017836"/>
    </source>
</evidence>
<dbReference type="PROSITE" id="PS51698">
    <property type="entry name" value="U_BOX"/>
    <property type="match status" value="1"/>
</dbReference>
<keyword evidence="5" id="KW-0833">Ubl conjugation pathway</keyword>
<dbReference type="Gramene" id="ERN12793">
    <property type="protein sequence ID" value="ERN12793"/>
    <property type="gene ID" value="AMTR_s00043p00215340"/>
</dbReference>
<dbReference type="AlphaFoldDB" id="W1PX63"/>
<feature type="repeat" description="ARM" evidence="6">
    <location>
        <begin position="216"/>
        <end position="259"/>
    </location>
</feature>
<dbReference type="SMART" id="SM00504">
    <property type="entry name" value="Ubox"/>
    <property type="match status" value="1"/>
</dbReference>
<dbReference type="eggNOG" id="KOG0167">
    <property type="taxonomic scope" value="Eukaryota"/>
</dbReference>
<comment type="pathway">
    <text evidence="2">Protein modification; protein ubiquitination.</text>
</comment>
<dbReference type="GO" id="GO:0009738">
    <property type="term" value="P:abscisic acid-activated signaling pathway"/>
    <property type="evidence" value="ECO:0007669"/>
    <property type="project" value="EnsemblPlants"/>
</dbReference>
<dbReference type="Proteomes" id="UP000017836">
    <property type="component" value="Unassembled WGS sequence"/>
</dbReference>
<dbReference type="Pfam" id="PF25598">
    <property type="entry name" value="ARM_PUB"/>
    <property type="match status" value="1"/>
</dbReference>
<evidence type="ECO:0000259" key="7">
    <source>
        <dbReference type="PROSITE" id="PS51698"/>
    </source>
</evidence>
<dbReference type="InterPro" id="IPR013083">
    <property type="entry name" value="Znf_RING/FYVE/PHD"/>
</dbReference>
<dbReference type="Gene3D" id="3.30.40.10">
    <property type="entry name" value="Zinc/RING finger domain, C3HC4 (zinc finger)"/>
    <property type="match status" value="1"/>
</dbReference>
<organism evidence="8 9">
    <name type="scientific">Amborella trichopoda</name>
    <dbReference type="NCBI Taxonomy" id="13333"/>
    <lineage>
        <taxon>Eukaryota</taxon>
        <taxon>Viridiplantae</taxon>
        <taxon>Streptophyta</taxon>
        <taxon>Embryophyta</taxon>
        <taxon>Tracheophyta</taxon>
        <taxon>Spermatophyta</taxon>
        <taxon>Magnoliopsida</taxon>
        <taxon>Amborellales</taxon>
        <taxon>Amborellaceae</taxon>
        <taxon>Amborella</taxon>
    </lineage>
</organism>
<evidence type="ECO:0000256" key="1">
    <source>
        <dbReference type="ARBA" id="ARBA00000900"/>
    </source>
</evidence>
<evidence type="ECO:0000256" key="3">
    <source>
        <dbReference type="ARBA" id="ARBA00012483"/>
    </source>
</evidence>
<evidence type="ECO:0000313" key="8">
    <source>
        <dbReference type="EMBL" id="ERN12793.1"/>
    </source>
</evidence>
<keyword evidence="9" id="KW-1185">Reference proteome</keyword>
<dbReference type="InterPro" id="IPR003613">
    <property type="entry name" value="Ubox_domain"/>
</dbReference>
<dbReference type="PANTHER" id="PTHR23315:SF112">
    <property type="entry name" value="U-BOX DOMAIN-CONTAINING PROTEIN 8"/>
    <property type="match status" value="1"/>
</dbReference>
<dbReference type="KEGG" id="atr:18441019"/>
<accession>W1PX63</accession>
<reference evidence="9" key="1">
    <citation type="journal article" date="2013" name="Science">
        <title>The Amborella genome and the evolution of flowering plants.</title>
        <authorList>
            <consortium name="Amborella Genome Project"/>
        </authorList>
    </citation>
    <scope>NUCLEOTIDE SEQUENCE [LARGE SCALE GENOMIC DNA]</scope>
</reference>
<dbReference type="Pfam" id="PF04564">
    <property type="entry name" value="U-box"/>
    <property type="match status" value="1"/>
</dbReference>
<keyword evidence="4" id="KW-0808">Transferase</keyword>
<dbReference type="CDD" id="cd16664">
    <property type="entry name" value="RING-Ubox_PUB"/>
    <property type="match status" value="1"/>
</dbReference>
<evidence type="ECO:0000256" key="6">
    <source>
        <dbReference type="PROSITE-ProRule" id="PRU00259"/>
    </source>
</evidence>
<dbReference type="GO" id="GO:0006511">
    <property type="term" value="P:ubiquitin-dependent protein catabolic process"/>
    <property type="evidence" value="ECO:0007669"/>
    <property type="project" value="EnsemblPlants"/>
</dbReference>
<proteinExistence type="predicted"/>
<evidence type="ECO:0000256" key="4">
    <source>
        <dbReference type="ARBA" id="ARBA00022679"/>
    </source>
</evidence>
<dbReference type="GO" id="GO:0016567">
    <property type="term" value="P:protein ubiquitination"/>
    <property type="evidence" value="ECO:0007669"/>
    <property type="project" value="UniProtKB-UniPathway"/>
</dbReference>
<dbReference type="InterPro" id="IPR011989">
    <property type="entry name" value="ARM-like"/>
</dbReference>
<dbReference type="PANTHER" id="PTHR23315">
    <property type="entry name" value="U BOX DOMAIN-CONTAINING"/>
    <property type="match status" value="1"/>
</dbReference>
<dbReference type="GO" id="GO:0005634">
    <property type="term" value="C:nucleus"/>
    <property type="evidence" value="ECO:0000318"/>
    <property type="project" value="GO_Central"/>
</dbReference>
<evidence type="ECO:0000256" key="5">
    <source>
        <dbReference type="ARBA" id="ARBA00022786"/>
    </source>
</evidence>
<dbReference type="SUPFAM" id="SSF57850">
    <property type="entry name" value="RING/U-box"/>
    <property type="match status" value="1"/>
</dbReference>
<dbReference type="PROSITE" id="PS50176">
    <property type="entry name" value="ARM_REPEAT"/>
    <property type="match status" value="1"/>
</dbReference>
<dbReference type="InterPro" id="IPR000225">
    <property type="entry name" value="Armadillo"/>
</dbReference>
<dbReference type="EC" id="2.3.2.27" evidence="3"/>
<evidence type="ECO:0000256" key="2">
    <source>
        <dbReference type="ARBA" id="ARBA00004906"/>
    </source>
</evidence>
<dbReference type="GO" id="GO:0005737">
    <property type="term" value="C:cytoplasm"/>
    <property type="evidence" value="ECO:0000318"/>
    <property type="project" value="GO_Central"/>
</dbReference>
<dbReference type="OMA" id="NCLCNYS"/>